<reference evidence="1 2" key="2">
    <citation type="journal article" date="2022" name="Mol. Ecol. Resour.">
        <title>The genomes of chicory, endive, great burdock and yacon provide insights into Asteraceae paleo-polyploidization history and plant inulin production.</title>
        <authorList>
            <person name="Fan W."/>
            <person name="Wang S."/>
            <person name="Wang H."/>
            <person name="Wang A."/>
            <person name="Jiang F."/>
            <person name="Liu H."/>
            <person name="Zhao H."/>
            <person name="Xu D."/>
            <person name="Zhang Y."/>
        </authorList>
    </citation>
    <scope>NUCLEOTIDE SEQUENCE [LARGE SCALE GENOMIC DNA]</scope>
    <source>
        <strain evidence="2">cv. Niubang</strain>
    </source>
</reference>
<evidence type="ECO:0000313" key="1">
    <source>
        <dbReference type="EMBL" id="KAI3715163.1"/>
    </source>
</evidence>
<accession>A0ACB9AZQ9</accession>
<protein>
    <submittedName>
        <fullName evidence="1">Uncharacterized protein</fullName>
    </submittedName>
</protein>
<evidence type="ECO:0000313" key="2">
    <source>
        <dbReference type="Proteomes" id="UP001055879"/>
    </source>
</evidence>
<comment type="caution">
    <text evidence="1">The sequence shown here is derived from an EMBL/GenBank/DDBJ whole genome shotgun (WGS) entry which is preliminary data.</text>
</comment>
<keyword evidence="2" id="KW-1185">Reference proteome</keyword>
<proteinExistence type="predicted"/>
<sequence length="136" mass="15080">MEPQETVVQAAFLNGRAIARRRRPENHRENTAPFPGGHGHGRGPSNDLAGKDKEDNSPLASFERRQAKAPPPSLRLGGLDKRVTERKATAGSESGCDETSFKRTGRERTDRDETGRDETDFKENGWDAASCYEKNL</sequence>
<reference evidence="2" key="1">
    <citation type="journal article" date="2022" name="Mol. Ecol. Resour.">
        <title>The genomes of chicory, endive, great burdock and yacon provide insights into Asteraceae palaeo-polyploidization history and plant inulin production.</title>
        <authorList>
            <person name="Fan W."/>
            <person name="Wang S."/>
            <person name="Wang H."/>
            <person name="Wang A."/>
            <person name="Jiang F."/>
            <person name="Liu H."/>
            <person name="Zhao H."/>
            <person name="Xu D."/>
            <person name="Zhang Y."/>
        </authorList>
    </citation>
    <scope>NUCLEOTIDE SEQUENCE [LARGE SCALE GENOMIC DNA]</scope>
    <source>
        <strain evidence="2">cv. Niubang</strain>
    </source>
</reference>
<organism evidence="1 2">
    <name type="scientific">Arctium lappa</name>
    <name type="common">Greater burdock</name>
    <name type="synonym">Lappa major</name>
    <dbReference type="NCBI Taxonomy" id="4217"/>
    <lineage>
        <taxon>Eukaryota</taxon>
        <taxon>Viridiplantae</taxon>
        <taxon>Streptophyta</taxon>
        <taxon>Embryophyta</taxon>
        <taxon>Tracheophyta</taxon>
        <taxon>Spermatophyta</taxon>
        <taxon>Magnoliopsida</taxon>
        <taxon>eudicotyledons</taxon>
        <taxon>Gunneridae</taxon>
        <taxon>Pentapetalae</taxon>
        <taxon>asterids</taxon>
        <taxon>campanulids</taxon>
        <taxon>Asterales</taxon>
        <taxon>Asteraceae</taxon>
        <taxon>Carduoideae</taxon>
        <taxon>Cardueae</taxon>
        <taxon>Arctiinae</taxon>
        <taxon>Arctium</taxon>
    </lineage>
</organism>
<name>A0ACB9AZQ9_ARCLA</name>
<gene>
    <name evidence="1" type="ORF">L6452_22133</name>
</gene>
<dbReference type="EMBL" id="CM042053">
    <property type="protein sequence ID" value="KAI3715163.1"/>
    <property type="molecule type" value="Genomic_DNA"/>
</dbReference>
<dbReference type="Proteomes" id="UP001055879">
    <property type="component" value="Linkage Group LG07"/>
</dbReference>